<evidence type="ECO:0000256" key="1">
    <source>
        <dbReference type="SAM" id="MobiDB-lite"/>
    </source>
</evidence>
<gene>
    <name evidence="2" type="ORF">AMECASPLE_014617</name>
</gene>
<feature type="compositionally biased region" description="Basic and acidic residues" evidence="1">
    <location>
        <begin position="88"/>
        <end position="109"/>
    </location>
</feature>
<comment type="caution">
    <text evidence="2">The sequence shown here is derived from an EMBL/GenBank/DDBJ whole genome shotgun (WGS) entry which is preliminary data.</text>
</comment>
<keyword evidence="3" id="KW-1185">Reference proteome</keyword>
<organism evidence="2 3">
    <name type="scientific">Ameca splendens</name>
    <dbReference type="NCBI Taxonomy" id="208324"/>
    <lineage>
        <taxon>Eukaryota</taxon>
        <taxon>Metazoa</taxon>
        <taxon>Chordata</taxon>
        <taxon>Craniata</taxon>
        <taxon>Vertebrata</taxon>
        <taxon>Euteleostomi</taxon>
        <taxon>Actinopterygii</taxon>
        <taxon>Neopterygii</taxon>
        <taxon>Teleostei</taxon>
        <taxon>Neoteleostei</taxon>
        <taxon>Acanthomorphata</taxon>
        <taxon>Ovalentaria</taxon>
        <taxon>Atherinomorphae</taxon>
        <taxon>Cyprinodontiformes</taxon>
        <taxon>Goodeidae</taxon>
        <taxon>Ameca</taxon>
    </lineage>
</organism>
<accession>A0ABV0ZYQ5</accession>
<evidence type="ECO:0000313" key="3">
    <source>
        <dbReference type="Proteomes" id="UP001469553"/>
    </source>
</evidence>
<name>A0ABV0ZYQ5_9TELE</name>
<reference evidence="2 3" key="1">
    <citation type="submission" date="2021-06" db="EMBL/GenBank/DDBJ databases">
        <authorList>
            <person name="Palmer J.M."/>
        </authorList>
    </citation>
    <scope>NUCLEOTIDE SEQUENCE [LARGE SCALE GENOMIC DNA]</scope>
    <source>
        <strain evidence="2 3">AS_MEX2019</strain>
        <tissue evidence="2">Muscle</tissue>
    </source>
</reference>
<dbReference type="Proteomes" id="UP001469553">
    <property type="component" value="Unassembled WGS sequence"/>
</dbReference>
<feature type="region of interest" description="Disordered" evidence="1">
    <location>
        <begin position="73"/>
        <end position="109"/>
    </location>
</feature>
<sequence>MATASAAGRPLASTLPSHQKEPSEHGKLIPIPYSNRMSAGVRCWNQHANISHHCRRASKTQVIMDEHSDCDWSEKRTGVGTSPGPPDPDFHHMGTLVSDRRHAEAQAPG</sequence>
<evidence type="ECO:0000313" key="2">
    <source>
        <dbReference type="EMBL" id="MEQ2310952.1"/>
    </source>
</evidence>
<protein>
    <submittedName>
        <fullName evidence="2">Uncharacterized protein</fullName>
    </submittedName>
</protein>
<proteinExistence type="predicted"/>
<feature type="compositionally biased region" description="Basic and acidic residues" evidence="1">
    <location>
        <begin position="18"/>
        <end position="27"/>
    </location>
</feature>
<feature type="region of interest" description="Disordered" evidence="1">
    <location>
        <begin position="1"/>
        <end position="30"/>
    </location>
</feature>
<dbReference type="EMBL" id="JAHRIP010076232">
    <property type="protein sequence ID" value="MEQ2310952.1"/>
    <property type="molecule type" value="Genomic_DNA"/>
</dbReference>